<dbReference type="PANTHER" id="PTHR37946:SF1">
    <property type="entry name" value="SLL1969 PROTEIN"/>
    <property type="match status" value="1"/>
</dbReference>
<dbReference type="PANTHER" id="PTHR37946">
    <property type="entry name" value="SLL1969 PROTEIN"/>
    <property type="match status" value="1"/>
</dbReference>
<proteinExistence type="predicted"/>
<dbReference type="InterPro" id="IPR029058">
    <property type="entry name" value="AB_hydrolase_fold"/>
</dbReference>
<protein>
    <submittedName>
        <fullName evidence="2">Alpha/beta hydrolase</fullName>
    </submittedName>
</protein>
<dbReference type="AlphaFoldDB" id="A0A5R9J119"/>
<feature type="domain" description="AB hydrolase-1" evidence="1">
    <location>
        <begin position="7"/>
        <end position="126"/>
    </location>
</feature>
<comment type="caution">
    <text evidence="2">The sequence shown here is derived from an EMBL/GenBank/DDBJ whole genome shotgun (WGS) entry which is preliminary data.</text>
</comment>
<dbReference type="SUPFAM" id="SSF53474">
    <property type="entry name" value="alpha/beta-Hydrolases"/>
    <property type="match status" value="1"/>
</dbReference>
<name>A0A5R9J119_9PROT</name>
<dbReference type="OrthoDB" id="556502at2"/>
<dbReference type="EMBL" id="VCDI01000012">
    <property type="protein sequence ID" value="TLU70649.1"/>
    <property type="molecule type" value="Genomic_DNA"/>
</dbReference>
<keyword evidence="3" id="KW-1185">Reference proteome</keyword>
<reference evidence="2 3" key="1">
    <citation type="submission" date="2019-05" db="EMBL/GenBank/DDBJ databases">
        <authorList>
            <person name="Pankratov T."/>
            <person name="Grouzdev D."/>
        </authorList>
    </citation>
    <scope>NUCLEOTIDE SEQUENCE [LARGE SCALE GENOMIC DNA]</scope>
    <source>
        <strain evidence="2 3">KEBCLARHB70R</strain>
    </source>
</reference>
<evidence type="ECO:0000313" key="3">
    <source>
        <dbReference type="Proteomes" id="UP000305654"/>
    </source>
</evidence>
<dbReference type="Gene3D" id="3.40.50.1820">
    <property type="entry name" value="alpha/beta hydrolase"/>
    <property type="match status" value="1"/>
</dbReference>
<sequence>MPQPCWILLHGIAGSVAQLAKLERALSSAGYETLNLRYAGRHKPIKDLLEDVHRDAAWFLDRAAGRTHFVTHSMGGLVARALINRYRPAALGRVVMLAPPNQGSELADLLARTTAYRRFFGPAGLEIGTKRGERLCQLLGAVDYPLGVIAGSRSLDPFCWLIIPGPNDGRVSVARTAVSGMADSMTIPATHTFIMRNRRAIEQTIHFLRYGYFRSVSW</sequence>
<evidence type="ECO:0000313" key="2">
    <source>
        <dbReference type="EMBL" id="TLU70649.1"/>
    </source>
</evidence>
<dbReference type="Proteomes" id="UP000305654">
    <property type="component" value="Unassembled WGS sequence"/>
</dbReference>
<keyword evidence="2" id="KW-0378">Hydrolase</keyword>
<accession>A0A5R9J119</accession>
<dbReference type="Pfam" id="PF12697">
    <property type="entry name" value="Abhydrolase_6"/>
    <property type="match status" value="1"/>
</dbReference>
<dbReference type="GO" id="GO:0016787">
    <property type="term" value="F:hydrolase activity"/>
    <property type="evidence" value="ECO:0007669"/>
    <property type="project" value="UniProtKB-KW"/>
</dbReference>
<evidence type="ECO:0000259" key="1">
    <source>
        <dbReference type="Pfam" id="PF12697"/>
    </source>
</evidence>
<gene>
    <name evidence="2" type="ORF">FE263_20885</name>
</gene>
<organism evidence="2 3">
    <name type="scientific">Lichenicoccus roseus</name>
    <dbReference type="NCBI Taxonomy" id="2683649"/>
    <lineage>
        <taxon>Bacteria</taxon>
        <taxon>Pseudomonadati</taxon>
        <taxon>Pseudomonadota</taxon>
        <taxon>Alphaproteobacteria</taxon>
        <taxon>Acetobacterales</taxon>
        <taxon>Acetobacteraceae</taxon>
        <taxon>Lichenicoccus</taxon>
    </lineage>
</organism>
<dbReference type="InterPro" id="IPR000073">
    <property type="entry name" value="AB_hydrolase_1"/>
</dbReference>